<reference evidence="1 2" key="1">
    <citation type="submission" date="2014-12" db="EMBL/GenBank/DDBJ databases">
        <title>Draft genome sequence of Paenibacillus kamchatkensis strain B-2647.</title>
        <authorList>
            <person name="Karlyshev A.V."/>
            <person name="Kudryashova E.B."/>
        </authorList>
    </citation>
    <scope>NUCLEOTIDE SEQUENCE [LARGE SCALE GENOMIC DNA]</scope>
    <source>
        <strain evidence="1 2">VKM B-2647</strain>
    </source>
</reference>
<dbReference type="RefSeq" id="WP_156158127.1">
    <property type="nucleotide sequence ID" value="NZ_JXAK01000042.1"/>
</dbReference>
<evidence type="ECO:0000313" key="2">
    <source>
        <dbReference type="Proteomes" id="UP000031967"/>
    </source>
</evidence>
<evidence type="ECO:0000313" key="1">
    <source>
        <dbReference type="EMBL" id="KIL39161.1"/>
    </source>
</evidence>
<sequence>MLKRIWRALTDKEQPHKEKEPKEYRKLEIEATIKCYVSDIDRPFRLHMKVLDKGSFFTKDIFIKNADERARYELFYNYSTLGMGMEELERYGATDDAEYCFATLEEAKKVKEATAQYIRFLSREHQESVKSKQKIS</sequence>
<comment type="caution">
    <text evidence="1">The sequence shown here is derived from an EMBL/GenBank/DDBJ whole genome shotgun (WGS) entry which is preliminary data.</text>
</comment>
<proteinExistence type="predicted"/>
<name>A0ABR5ADN1_9BACL</name>
<accession>A0ABR5ADN1</accession>
<gene>
    <name evidence="1" type="ORF">SD70_21660</name>
</gene>
<keyword evidence="2" id="KW-1185">Reference proteome</keyword>
<dbReference type="Proteomes" id="UP000031967">
    <property type="component" value="Unassembled WGS sequence"/>
</dbReference>
<organism evidence="1 2">
    <name type="scientific">Gordoniibacillus kamchatkensis</name>
    <dbReference type="NCBI Taxonomy" id="1590651"/>
    <lineage>
        <taxon>Bacteria</taxon>
        <taxon>Bacillati</taxon>
        <taxon>Bacillota</taxon>
        <taxon>Bacilli</taxon>
        <taxon>Bacillales</taxon>
        <taxon>Paenibacillaceae</taxon>
        <taxon>Gordoniibacillus</taxon>
    </lineage>
</organism>
<dbReference type="EMBL" id="JXAK01000042">
    <property type="protein sequence ID" value="KIL39161.1"/>
    <property type="molecule type" value="Genomic_DNA"/>
</dbReference>
<protein>
    <submittedName>
        <fullName evidence="1">Uncharacterized protein</fullName>
    </submittedName>
</protein>